<reference evidence="5" key="1">
    <citation type="journal article" date="2019" name="Int. J. Syst. Evol. Microbiol.">
        <title>The Global Catalogue of Microorganisms (GCM) 10K type strain sequencing project: providing services to taxonomists for standard genome sequencing and annotation.</title>
        <authorList>
            <consortium name="The Broad Institute Genomics Platform"/>
            <consortium name="The Broad Institute Genome Sequencing Center for Infectious Disease"/>
            <person name="Wu L."/>
            <person name="Ma J."/>
        </authorList>
    </citation>
    <scope>NUCLEOTIDE SEQUENCE [LARGE SCALE GENOMIC DNA]</scope>
    <source>
        <strain evidence="5">CGMCC 4.7144</strain>
    </source>
</reference>
<dbReference type="RefSeq" id="WP_377508477.1">
    <property type="nucleotide sequence ID" value="NZ_JBHSQS010000005.1"/>
</dbReference>
<feature type="transmembrane region" description="Helical" evidence="2">
    <location>
        <begin position="221"/>
        <end position="238"/>
    </location>
</feature>
<dbReference type="Proteomes" id="UP001596226">
    <property type="component" value="Unassembled WGS sequence"/>
</dbReference>
<feature type="transmembrane region" description="Helical" evidence="2">
    <location>
        <begin position="41"/>
        <end position="70"/>
    </location>
</feature>
<keyword evidence="2" id="KW-0812">Transmembrane</keyword>
<feature type="transmembrane region" description="Helical" evidence="2">
    <location>
        <begin position="124"/>
        <end position="146"/>
    </location>
</feature>
<organism evidence="4 5">
    <name type="scientific">Micromonospora vulcania</name>
    <dbReference type="NCBI Taxonomy" id="1441873"/>
    <lineage>
        <taxon>Bacteria</taxon>
        <taxon>Bacillati</taxon>
        <taxon>Actinomycetota</taxon>
        <taxon>Actinomycetes</taxon>
        <taxon>Micromonosporales</taxon>
        <taxon>Micromonosporaceae</taxon>
        <taxon>Micromonospora</taxon>
    </lineage>
</organism>
<feature type="compositionally biased region" description="Pro residues" evidence="1">
    <location>
        <begin position="289"/>
        <end position="298"/>
    </location>
</feature>
<evidence type="ECO:0000259" key="3">
    <source>
        <dbReference type="Pfam" id="PF14219"/>
    </source>
</evidence>
<comment type="caution">
    <text evidence="4">The sequence shown here is derived from an EMBL/GenBank/DDBJ whole genome shotgun (WGS) entry which is preliminary data.</text>
</comment>
<evidence type="ECO:0000313" key="5">
    <source>
        <dbReference type="Proteomes" id="UP001596226"/>
    </source>
</evidence>
<feature type="region of interest" description="Disordered" evidence="1">
    <location>
        <begin position="273"/>
        <end position="313"/>
    </location>
</feature>
<accession>A0ABW1H3H8</accession>
<name>A0ABW1H3H8_9ACTN</name>
<proteinExistence type="predicted"/>
<feature type="transmembrane region" description="Helical" evidence="2">
    <location>
        <begin position="91"/>
        <end position="112"/>
    </location>
</feature>
<keyword evidence="5" id="KW-1185">Reference proteome</keyword>
<evidence type="ECO:0000256" key="2">
    <source>
        <dbReference type="SAM" id="Phobius"/>
    </source>
</evidence>
<dbReference type="InterPro" id="IPR025565">
    <property type="entry name" value="DUF4328"/>
</dbReference>
<gene>
    <name evidence="4" type="ORF">ACFQGL_09280</name>
</gene>
<sequence>MFCQTCGDATSPEYDECQRCYTPLGQPAVTPGLPTYSVRGIGLAASIAVGATAVLYLVAALAPLLGLAMARQARADGDRDLLDAALIVEGLLALPMVAGYLTAAVLVIIWTWRARKNIEAFPGALPSLGAGWAIAGWLVPFANFVVPARVMANVARDSLWQRFTPDLVYVWWTAWLVFSVGERLVSRLDSRAYDKLPELPSTDAGYQTYVDYYRDSLLRNAVPAVACVIAAVTLIVLVRRISTMQAARIARAAPVWPTAPGWPAVAVPAGPASIPPNPSAGPASIPQTPATPPAPETPVAPEGAPGASGTIGA</sequence>
<keyword evidence="2" id="KW-1133">Transmembrane helix</keyword>
<evidence type="ECO:0000256" key="1">
    <source>
        <dbReference type="SAM" id="MobiDB-lite"/>
    </source>
</evidence>
<dbReference type="Pfam" id="PF14219">
    <property type="entry name" value="DUF4328"/>
    <property type="match status" value="1"/>
</dbReference>
<dbReference type="EMBL" id="JBHSQS010000005">
    <property type="protein sequence ID" value="MFC5923533.1"/>
    <property type="molecule type" value="Genomic_DNA"/>
</dbReference>
<keyword evidence="2" id="KW-0472">Membrane</keyword>
<evidence type="ECO:0000313" key="4">
    <source>
        <dbReference type="EMBL" id="MFC5923533.1"/>
    </source>
</evidence>
<feature type="transmembrane region" description="Helical" evidence="2">
    <location>
        <begin position="167"/>
        <end position="185"/>
    </location>
</feature>
<feature type="domain" description="DUF4328" evidence="3">
    <location>
        <begin position="78"/>
        <end position="242"/>
    </location>
</feature>
<protein>
    <submittedName>
        <fullName evidence="4">DUF4328 domain-containing protein</fullName>
    </submittedName>
</protein>